<reference evidence="8 9" key="1">
    <citation type="submission" date="2021-07" db="EMBL/GenBank/DDBJ databases">
        <title>Novel Helicobacter sp. Isolated from a cat.</title>
        <authorList>
            <person name="Rimbara E."/>
            <person name="Suzuki M."/>
        </authorList>
    </citation>
    <scope>NUCLEOTIDE SEQUENCE [LARGE SCALE GENOMIC DNA]</scope>
    <source>
        <strain evidence="9">NHP19-012</strain>
    </source>
</reference>
<evidence type="ECO:0000256" key="1">
    <source>
        <dbReference type="ARBA" id="ARBA00001966"/>
    </source>
</evidence>
<dbReference type="EMBL" id="AP024819">
    <property type="protein sequence ID" value="BCZ19082.1"/>
    <property type="molecule type" value="Genomic_DNA"/>
</dbReference>
<dbReference type="Pfam" id="PF04055">
    <property type="entry name" value="Radical_SAM"/>
    <property type="match status" value="1"/>
</dbReference>
<feature type="domain" description="Radical SAM core" evidence="7">
    <location>
        <begin position="84"/>
        <end position="324"/>
    </location>
</feature>
<dbReference type="InterPro" id="IPR023867">
    <property type="entry name" value="Sulphatase_maturase_rSAM"/>
</dbReference>
<protein>
    <recommendedName>
        <fullName evidence="7">Radical SAM core domain-containing protein</fullName>
    </recommendedName>
</protein>
<comment type="similarity">
    <text evidence="6">Belongs to the radical SAM superfamily. Anaerobic sulfatase-maturating enzyme family.</text>
</comment>
<keyword evidence="3" id="KW-0479">Metal-binding</keyword>
<evidence type="ECO:0000256" key="3">
    <source>
        <dbReference type="ARBA" id="ARBA00022723"/>
    </source>
</evidence>
<name>A0ABM7SGJ1_9HELI</name>
<evidence type="ECO:0000259" key="7">
    <source>
        <dbReference type="PROSITE" id="PS51918"/>
    </source>
</evidence>
<evidence type="ECO:0000256" key="2">
    <source>
        <dbReference type="ARBA" id="ARBA00022691"/>
    </source>
</evidence>
<dbReference type="SFLD" id="SFLDG01067">
    <property type="entry name" value="SPASM/twitch_domain_containing"/>
    <property type="match status" value="1"/>
</dbReference>
<dbReference type="Proteomes" id="UP000826146">
    <property type="component" value="Chromosome"/>
</dbReference>
<evidence type="ECO:0000256" key="5">
    <source>
        <dbReference type="ARBA" id="ARBA00023014"/>
    </source>
</evidence>
<keyword evidence="2" id="KW-0949">S-adenosyl-L-methionine</keyword>
<dbReference type="RefSeq" id="WP_221272479.1">
    <property type="nucleotide sequence ID" value="NZ_AP024819.1"/>
</dbReference>
<gene>
    <name evidence="8" type="ORF">NHP190012_07240</name>
</gene>
<evidence type="ECO:0000256" key="6">
    <source>
        <dbReference type="ARBA" id="ARBA00023601"/>
    </source>
</evidence>
<dbReference type="CDD" id="cd01335">
    <property type="entry name" value="Radical_SAM"/>
    <property type="match status" value="1"/>
</dbReference>
<keyword evidence="9" id="KW-1185">Reference proteome</keyword>
<evidence type="ECO:0000256" key="4">
    <source>
        <dbReference type="ARBA" id="ARBA00023004"/>
    </source>
</evidence>
<dbReference type="NCBIfam" id="TIGR04085">
    <property type="entry name" value="rSAM_more_4Fe4S"/>
    <property type="match status" value="1"/>
</dbReference>
<comment type="cofactor">
    <cofactor evidence="1">
        <name>[4Fe-4S] cluster</name>
        <dbReference type="ChEBI" id="CHEBI:49883"/>
    </cofactor>
</comment>
<dbReference type="PANTHER" id="PTHR43273">
    <property type="entry name" value="ANAEROBIC SULFATASE-MATURATING ENZYME HOMOLOG ASLB-RELATED"/>
    <property type="match status" value="1"/>
</dbReference>
<dbReference type="Gene3D" id="3.20.20.70">
    <property type="entry name" value="Aldolase class I"/>
    <property type="match status" value="1"/>
</dbReference>
<dbReference type="InterPro" id="IPR007197">
    <property type="entry name" value="rSAM"/>
</dbReference>
<proteinExistence type="inferred from homology"/>
<accession>A0ABM7SGJ1</accession>
<dbReference type="SFLD" id="SFLDS00029">
    <property type="entry name" value="Radical_SAM"/>
    <property type="match status" value="1"/>
</dbReference>
<dbReference type="InterPro" id="IPR013785">
    <property type="entry name" value="Aldolase_TIM"/>
</dbReference>
<keyword evidence="5" id="KW-0411">Iron-sulfur</keyword>
<dbReference type="PROSITE" id="PS51918">
    <property type="entry name" value="RADICAL_SAM"/>
    <property type="match status" value="1"/>
</dbReference>
<keyword evidence="4" id="KW-0408">Iron</keyword>
<dbReference type="InterPro" id="IPR023885">
    <property type="entry name" value="4Fe4S-binding_SPASM_dom"/>
</dbReference>
<evidence type="ECO:0000313" key="9">
    <source>
        <dbReference type="Proteomes" id="UP000826146"/>
    </source>
</evidence>
<dbReference type="PANTHER" id="PTHR43273:SF3">
    <property type="entry name" value="ANAEROBIC SULFATASE-MATURATING ENZYME HOMOLOG ASLB-RELATED"/>
    <property type="match status" value="1"/>
</dbReference>
<dbReference type="InterPro" id="IPR058240">
    <property type="entry name" value="rSAM_sf"/>
</dbReference>
<organism evidence="8 9">
    <name type="scientific">Helicobacter gastrofelis</name>
    <dbReference type="NCBI Taxonomy" id="2849642"/>
    <lineage>
        <taxon>Bacteria</taxon>
        <taxon>Pseudomonadati</taxon>
        <taxon>Campylobacterota</taxon>
        <taxon>Epsilonproteobacteria</taxon>
        <taxon>Campylobacterales</taxon>
        <taxon>Helicobacteraceae</taxon>
        <taxon>Helicobacter</taxon>
    </lineage>
</organism>
<evidence type="ECO:0000313" key="8">
    <source>
        <dbReference type="EMBL" id="BCZ19082.1"/>
    </source>
</evidence>
<dbReference type="SUPFAM" id="SSF102114">
    <property type="entry name" value="Radical SAM enzymes"/>
    <property type="match status" value="1"/>
</dbReference>
<sequence length="442" mass="50841">MPLYDLLKQVSVVDNRGELYLYNWFNDIGVAIEERYIAELTQHQIAFTNDFPTRHLGFLTQNNFFAPTHKGDFYEQEFDKQIKREGQELHLILLPAGDACNFRCVYCYENHLDTARFKQLNSDKIFALLESNQDKRIRIEYFGGEPLLNLKWILAFQERIAHIPHSASMTTNGYLLSKDNMQALVQRNVKAFQITLDGLKEQHDKMRPKCGGGGSYDQIMANIHAIHTLKENFKIMLRCNFNQHSSSPEQRVQFFKNLAFLKGDLRFALLFRPIGLYSEGNNTTTPERRQACHSGAPNMQGIWESEAQEQGFLLGDLGMLTQIAGSVCYASKSSNLTINPNLEVLKCTIALNQEHNKFGDLQKGLRLEAHKLEAWKEYIRFDPACKDCFFFFQCMGRACVLKNYLSKSKKCPVMPKNVPFLVAKIRKQKEILRKAVSDGKNL</sequence>